<comment type="similarity">
    <text evidence="1">Belongs to the SlyX family.</text>
</comment>
<organism evidence="2 3">
    <name type="scientific">Novilysobacter erysipheiresistens</name>
    <dbReference type="NCBI Taxonomy" id="1749332"/>
    <lineage>
        <taxon>Bacteria</taxon>
        <taxon>Pseudomonadati</taxon>
        <taxon>Pseudomonadota</taxon>
        <taxon>Gammaproteobacteria</taxon>
        <taxon>Lysobacterales</taxon>
        <taxon>Lysobacteraceae</taxon>
        <taxon>Novilysobacter</taxon>
    </lineage>
</organism>
<proteinExistence type="inferred from homology"/>
<sequence length="76" mass="8395">MSNELEHRLVELETRVSFQEHALGELSDALAAARDEEARNALLLHRALEELKQLRGALSANPMSADPAAEPPPPHY</sequence>
<evidence type="ECO:0000256" key="1">
    <source>
        <dbReference type="HAMAP-Rule" id="MF_00715"/>
    </source>
</evidence>
<dbReference type="Gene3D" id="1.20.5.300">
    <property type="match status" value="1"/>
</dbReference>
<accession>A0ABU7Z0K6</accession>
<dbReference type="PANTHER" id="PTHR36508:SF1">
    <property type="entry name" value="PROTEIN SLYX"/>
    <property type="match status" value="1"/>
</dbReference>
<name>A0ABU7Z0K6_9GAMM</name>
<dbReference type="InterPro" id="IPR007236">
    <property type="entry name" value="SlyX"/>
</dbReference>
<comment type="caution">
    <text evidence="2">The sequence shown here is derived from an EMBL/GenBank/DDBJ whole genome shotgun (WGS) entry which is preliminary data.</text>
</comment>
<keyword evidence="3" id="KW-1185">Reference proteome</keyword>
<gene>
    <name evidence="1" type="primary">slyX</name>
    <name evidence="2" type="ORF">SNE34_12175</name>
</gene>
<dbReference type="RefSeq" id="WP_332617599.1">
    <property type="nucleotide sequence ID" value="NZ_JAXGFP010000006.1"/>
</dbReference>
<evidence type="ECO:0000313" key="3">
    <source>
        <dbReference type="Proteomes" id="UP001355056"/>
    </source>
</evidence>
<dbReference type="HAMAP" id="MF_00715">
    <property type="entry name" value="SlyX"/>
    <property type="match status" value="1"/>
</dbReference>
<evidence type="ECO:0000313" key="2">
    <source>
        <dbReference type="EMBL" id="MEG3184767.1"/>
    </source>
</evidence>
<dbReference type="Pfam" id="PF04102">
    <property type="entry name" value="SlyX"/>
    <property type="match status" value="1"/>
</dbReference>
<protein>
    <recommendedName>
        <fullName evidence="1">Protein SlyX homolog</fullName>
    </recommendedName>
</protein>
<dbReference type="Proteomes" id="UP001355056">
    <property type="component" value="Unassembled WGS sequence"/>
</dbReference>
<dbReference type="PANTHER" id="PTHR36508">
    <property type="entry name" value="PROTEIN SLYX"/>
    <property type="match status" value="1"/>
</dbReference>
<dbReference type="EMBL" id="JAXGFP010000006">
    <property type="protein sequence ID" value="MEG3184767.1"/>
    <property type="molecule type" value="Genomic_DNA"/>
</dbReference>
<reference evidence="2 3" key="1">
    <citation type="journal article" date="2016" name="Int. J. Syst. Evol. Microbiol.">
        <title>Lysobacter erysipheiresistens sp. nov., an antagonist of powdery mildew, isolated from tobacco-cultivated soil.</title>
        <authorList>
            <person name="Xie B."/>
            <person name="Li T."/>
            <person name="Lin X."/>
            <person name="Wang C.J."/>
            <person name="Chen Y.J."/>
            <person name="Liu W.J."/>
            <person name="Zhao Z.W."/>
        </authorList>
    </citation>
    <scope>NUCLEOTIDE SEQUENCE [LARGE SCALE GENOMIC DNA]</scope>
    <source>
        <strain evidence="2 3">RS-LYSO-3</strain>
    </source>
</reference>